<dbReference type="GO" id="GO:0016567">
    <property type="term" value="P:protein ubiquitination"/>
    <property type="evidence" value="ECO:0007669"/>
    <property type="project" value="TreeGrafter"/>
</dbReference>
<dbReference type="PANTHER" id="PTHR12558:SF10">
    <property type="entry name" value="CELL DIVISION CYCLE PROTEIN 23 HOMOLOG"/>
    <property type="match status" value="1"/>
</dbReference>
<dbReference type="Gene3D" id="1.25.40.10">
    <property type="entry name" value="Tetratricopeptide repeat domain"/>
    <property type="match status" value="2"/>
</dbReference>
<feature type="domain" description="Cdc23" evidence="8">
    <location>
        <begin position="10"/>
        <end position="286"/>
    </location>
</feature>
<evidence type="ECO:0000256" key="7">
    <source>
        <dbReference type="PROSITE-ProRule" id="PRU00339"/>
    </source>
</evidence>
<dbReference type="GO" id="GO:0045842">
    <property type="term" value="P:positive regulation of mitotic metaphase/anaphase transition"/>
    <property type="evidence" value="ECO:0007669"/>
    <property type="project" value="TreeGrafter"/>
</dbReference>
<dbReference type="InterPro" id="IPR019734">
    <property type="entry name" value="TPR_rpt"/>
</dbReference>
<proteinExistence type="predicted"/>
<gene>
    <name evidence="9" type="ORF">C8A00DRAFT_47667</name>
</gene>
<feature type="repeat" description="TPR" evidence="7">
    <location>
        <begin position="381"/>
        <end position="414"/>
    </location>
</feature>
<evidence type="ECO:0000256" key="6">
    <source>
        <dbReference type="ARBA" id="ARBA00023306"/>
    </source>
</evidence>
<keyword evidence="10" id="KW-1185">Reference proteome</keyword>
<dbReference type="PROSITE" id="PS50005">
    <property type="entry name" value="TPR"/>
    <property type="match status" value="1"/>
</dbReference>
<dbReference type="SUPFAM" id="SSF48452">
    <property type="entry name" value="TPR-like"/>
    <property type="match status" value="2"/>
</dbReference>
<dbReference type="Proteomes" id="UP001302745">
    <property type="component" value="Unassembled WGS sequence"/>
</dbReference>
<sequence>MTLSKAQILELRLSLQQAVVSCSERCLYQSSKWMAALLSALPEDDVGEDVSSVGRVFNPPTNPAQLHLEQTEFPKYLLAKSLFDCREFQRCASVFLPRQSIRNTWTSRQGAVYDRISRKALFLTLYALLIAGEKQKTEQKAQVLGTADNGATVNQQLPDIRRILQASLDQTHEVAVENDSSQGWLEYLYGLVLAKDKNEDLAILWLLRSVSLYPWNWGAWQQLSSLIRSAQHLNWVQSQLKPGILAFIFSVHCRLEMHQANPTLVSEISQLQSVFPHSLFLESQRALAFYRMKDLYEANLLFSKVLALDPRYLDFFDHYSNVLYNLGSHDRLAFVAQLASSVDSHRPETCLVIGNYYSLSSRPEAAITSFRRALVLDRSCSAAWTLLGHEYLKAQNTHAAVESYRHAISHARHDYRALFGLGQAYDALEQPDLSLHYYLRASTIRPGDTDLLQAVATGLAAMSRLEEAIKVLKRALACSASEDGVAAKQTHAELLFRLGSLYNEAQNRQEATAYLEMCLDKALEGEATCRPAGTTVSAQRPLQPVVLVDNGPVLSYQRAMLLATEHLSLYLPFGVLGLNTDGVESLLHLRKPELQSMPLNVPRTSEGPAFLSRQRVVRRGVLVGLILGTHVERLLVLSPQRVSKGHGAFLDVKG</sequence>
<keyword evidence="2" id="KW-0677">Repeat</keyword>
<dbReference type="PANTHER" id="PTHR12558">
    <property type="entry name" value="CELL DIVISION CYCLE 16,23,27"/>
    <property type="match status" value="1"/>
</dbReference>
<dbReference type="InterPro" id="IPR007192">
    <property type="entry name" value="APC8"/>
</dbReference>
<keyword evidence="5 7" id="KW-0802">TPR repeat</keyword>
<evidence type="ECO:0000313" key="10">
    <source>
        <dbReference type="Proteomes" id="UP001302745"/>
    </source>
</evidence>
<dbReference type="GO" id="GO:0005680">
    <property type="term" value="C:anaphase-promoting complex"/>
    <property type="evidence" value="ECO:0007669"/>
    <property type="project" value="InterPro"/>
</dbReference>
<dbReference type="EMBL" id="MU857366">
    <property type="protein sequence ID" value="KAK4148474.1"/>
    <property type="molecule type" value="Genomic_DNA"/>
</dbReference>
<evidence type="ECO:0000256" key="1">
    <source>
        <dbReference type="ARBA" id="ARBA00022618"/>
    </source>
</evidence>
<keyword evidence="4" id="KW-0833">Ubl conjugation pathway</keyword>
<dbReference type="GO" id="GO:0051301">
    <property type="term" value="P:cell division"/>
    <property type="evidence" value="ECO:0007669"/>
    <property type="project" value="UniProtKB-KW"/>
</dbReference>
<organism evidence="9 10">
    <name type="scientific">Chaetomidium leptoderma</name>
    <dbReference type="NCBI Taxonomy" id="669021"/>
    <lineage>
        <taxon>Eukaryota</taxon>
        <taxon>Fungi</taxon>
        <taxon>Dikarya</taxon>
        <taxon>Ascomycota</taxon>
        <taxon>Pezizomycotina</taxon>
        <taxon>Sordariomycetes</taxon>
        <taxon>Sordariomycetidae</taxon>
        <taxon>Sordariales</taxon>
        <taxon>Chaetomiaceae</taxon>
        <taxon>Chaetomidium</taxon>
    </lineage>
</organism>
<keyword evidence="1" id="KW-0132">Cell division</keyword>
<dbReference type="SMART" id="SM00028">
    <property type="entry name" value="TPR"/>
    <property type="match status" value="6"/>
</dbReference>
<evidence type="ECO:0000259" key="8">
    <source>
        <dbReference type="Pfam" id="PF04049"/>
    </source>
</evidence>
<dbReference type="Pfam" id="PF04049">
    <property type="entry name" value="ANAPC8"/>
    <property type="match status" value="1"/>
</dbReference>
<evidence type="ECO:0000313" key="9">
    <source>
        <dbReference type="EMBL" id="KAK4148474.1"/>
    </source>
</evidence>
<evidence type="ECO:0000256" key="3">
    <source>
        <dbReference type="ARBA" id="ARBA00022776"/>
    </source>
</evidence>
<dbReference type="InterPro" id="IPR011990">
    <property type="entry name" value="TPR-like_helical_dom_sf"/>
</dbReference>
<keyword evidence="3" id="KW-0498">Mitosis</keyword>
<evidence type="ECO:0000256" key="5">
    <source>
        <dbReference type="ARBA" id="ARBA00022803"/>
    </source>
</evidence>
<accession>A0AAN6VCD6</accession>
<keyword evidence="6" id="KW-0131">Cell cycle</keyword>
<dbReference type="AlphaFoldDB" id="A0AAN6VCD6"/>
<evidence type="ECO:0000256" key="2">
    <source>
        <dbReference type="ARBA" id="ARBA00022737"/>
    </source>
</evidence>
<dbReference type="GO" id="GO:0031145">
    <property type="term" value="P:anaphase-promoting complex-dependent catabolic process"/>
    <property type="evidence" value="ECO:0007669"/>
    <property type="project" value="TreeGrafter"/>
</dbReference>
<evidence type="ECO:0000256" key="4">
    <source>
        <dbReference type="ARBA" id="ARBA00022786"/>
    </source>
</evidence>
<comment type="caution">
    <text evidence="9">The sequence shown here is derived from an EMBL/GenBank/DDBJ whole genome shotgun (WGS) entry which is preliminary data.</text>
</comment>
<reference evidence="9" key="2">
    <citation type="submission" date="2023-05" db="EMBL/GenBank/DDBJ databases">
        <authorList>
            <consortium name="Lawrence Berkeley National Laboratory"/>
            <person name="Steindorff A."/>
            <person name="Hensen N."/>
            <person name="Bonometti L."/>
            <person name="Westerberg I."/>
            <person name="Brannstrom I.O."/>
            <person name="Guillou S."/>
            <person name="Cros-Aarteil S."/>
            <person name="Calhoun S."/>
            <person name="Haridas S."/>
            <person name="Kuo A."/>
            <person name="Mondo S."/>
            <person name="Pangilinan J."/>
            <person name="Riley R."/>
            <person name="Labutti K."/>
            <person name="Andreopoulos B."/>
            <person name="Lipzen A."/>
            <person name="Chen C."/>
            <person name="Yanf M."/>
            <person name="Daum C."/>
            <person name="Ng V."/>
            <person name="Clum A."/>
            <person name="Ohm R."/>
            <person name="Martin F."/>
            <person name="Silar P."/>
            <person name="Natvig D."/>
            <person name="Lalanne C."/>
            <person name="Gautier V."/>
            <person name="Ament-Velasquez S.L."/>
            <person name="Kruys A."/>
            <person name="Hutchinson M.I."/>
            <person name="Powell A.J."/>
            <person name="Barry K."/>
            <person name="Miller A.N."/>
            <person name="Grigoriev I.V."/>
            <person name="Debuchy R."/>
            <person name="Gladieux P."/>
            <person name="Thoren M.H."/>
            <person name="Johannesson H."/>
        </authorList>
    </citation>
    <scope>NUCLEOTIDE SEQUENCE</scope>
    <source>
        <strain evidence="9">CBS 538.74</strain>
    </source>
</reference>
<protein>
    <submittedName>
        <fullName evidence="9">Anaphase promoting complex subunit 8</fullName>
    </submittedName>
</protein>
<reference evidence="9" key="1">
    <citation type="journal article" date="2023" name="Mol. Phylogenet. Evol.">
        <title>Genome-scale phylogeny and comparative genomics of the fungal order Sordariales.</title>
        <authorList>
            <person name="Hensen N."/>
            <person name="Bonometti L."/>
            <person name="Westerberg I."/>
            <person name="Brannstrom I.O."/>
            <person name="Guillou S."/>
            <person name="Cros-Aarteil S."/>
            <person name="Calhoun S."/>
            <person name="Haridas S."/>
            <person name="Kuo A."/>
            <person name="Mondo S."/>
            <person name="Pangilinan J."/>
            <person name="Riley R."/>
            <person name="LaButti K."/>
            <person name="Andreopoulos B."/>
            <person name="Lipzen A."/>
            <person name="Chen C."/>
            <person name="Yan M."/>
            <person name="Daum C."/>
            <person name="Ng V."/>
            <person name="Clum A."/>
            <person name="Steindorff A."/>
            <person name="Ohm R.A."/>
            <person name="Martin F."/>
            <person name="Silar P."/>
            <person name="Natvig D.O."/>
            <person name="Lalanne C."/>
            <person name="Gautier V."/>
            <person name="Ament-Velasquez S.L."/>
            <person name="Kruys A."/>
            <person name="Hutchinson M.I."/>
            <person name="Powell A.J."/>
            <person name="Barry K."/>
            <person name="Miller A.N."/>
            <person name="Grigoriev I.V."/>
            <person name="Debuchy R."/>
            <person name="Gladieux P."/>
            <person name="Hiltunen Thoren M."/>
            <person name="Johannesson H."/>
        </authorList>
    </citation>
    <scope>NUCLEOTIDE SEQUENCE</scope>
    <source>
        <strain evidence="9">CBS 538.74</strain>
    </source>
</reference>
<dbReference type="Pfam" id="PF13181">
    <property type="entry name" value="TPR_8"/>
    <property type="match status" value="2"/>
</dbReference>
<name>A0AAN6VCD6_9PEZI</name>